<dbReference type="VEuPathDB" id="FungiDB:SDRG_01397"/>
<sequence length="283" mass="31009">MAHLGRGWFNDHNASVAFGNILRNYKPRTTSGTSAFDKVIKTAAFHRWYATPESERGLGPTYYHTAVNNPAFAAYYKDWHAGTKREKSWSLEDGLDATSGKPDHVSETPTSKRKLIETTSTSKRQKLAKRHMAHAASQDAVANAIDVEAITLRPSASSITVGGVSLTRLHLKALLETDKMLCTALVDFGAMAIARPYDVSTIQILNTAATGACKKVDLRAMVTVLLFCSGLHFWLEVVEGDTIYVLDSLPTHRVRGSSVRCSTQGHQDTFTTVIVDVKKQSPS</sequence>
<accession>T0QTD4</accession>
<protein>
    <submittedName>
        <fullName evidence="2">Uncharacterized protein</fullName>
    </submittedName>
</protein>
<dbReference type="AlphaFoldDB" id="T0QTD4"/>
<keyword evidence="3" id="KW-1185">Reference proteome</keyword>
<evidence type="ECO:0000313" key="2">
    <source>
        <dbReference type="EMBL" id="EQC41429.1"/>
    </source>
</evidence>
<dbReference type="EMBL" id="JH767134">
    <property type="protein sequence ID" value="EQC41429.1"/>
    <property type="molecule type" value="Genomic_DNA"/>
</dbReference>
<dbReference type="GeneID" id="19942124"/>
<dbReference type="RefSeq" id="XP_008605143.1">
    <property type="nucleotide sequence ID" value="XM_008606921.1"/>
</dbReference>
<reference evidence="2 3" key="1">
    <citation type="submission" date="2012-04" db="EMBL/GenBank/DDBJ databases">
        <title>The Genome Sequence of Saprolegnia declina VS20.</title>
        <authorList>
            <consortium name="The Broad Institute Genome Sequencing Platform"/>
            <person name="Russ C."/>
            <person name="Nusbaum C."/>
            <person name="Tyler B."/>
            <person name="van West P."/>
            <person name="Dieguez-Uribeondo J."/>
            <person name="de Bruijn I."/>
            <person name="Tripathy S."/>
            <person name="Jiang R."/>
            <person name="Young S.K."/>
            <person name="Zeng Q."/>
            <person name="Gargeya S."/>
            <person name="Fitzgerald M."/>
            <person name="Haas B."/>
            <person name="Abouelleil A."/>
            <person name="Alvarado L."/>
            <person name="Arachchi H.M."/>
            <person name="Berlin A."/>
            <person name="Chapman S.B."/>
            <person name="Goldberg J."/>
            <person name="Griggs A."/>
            <person name="Gujja S."/>
            <person name="Hansen M."/>
            <person name="Howarth C."/>
            <person name="Imamovic A."/>
            <person name="Larimer J."/>
            <person name="McCowen C."/>
            <person name="Montmayeur A."/>
            <person name="Murphy C."/>
            <person name="Neiman D."/>
            <person name="Pearson M."/>
            <person name="Priest M."/>
            <person name="Roberts A."/>
            <person name="Saif S."/>
            <person name="Shea T."/>
            <person name="Sisk P."/>
            <person name="Sykes S."/>
            <person name="Wortman J."/>
            <person name="Nusbaum C."/>
            <person name="Birren B."/>
        </authorList>
    </citation>
    <scope>NUCLEOTIDE SEQUENCE [LARGE SCALE GENOMIC DNA]</scope>
    <source>
        <strain evidence="2 3">VS20</strain>
    </source>
</reference>
<feature type="region of interest" description="Disordered" evidence="1">
    <location>
        <begin position="92"/>
        <end position="123"/>
    </location>
</feature>
<evidence type="ECO:0000313" key="3">
    <source>
        <dbReference type="Proteomes" id="UP000030762"/>
    </source>
</evidence>
<organism evidence="2 3">
    <name type="scientific">Saprolegnia diclina (strain VS20)</name>
    <dbReference type="NCBI Taxonomy" id="1156394"/>
    <lineage>
        <taxon>Eukaryota</taxon>
        <taxon>Sar</taxon>
        <taxon>Stramenopiles</taxon>
        <taxon>Oomycota</taxon>
        <taxon>Saprolegniomycetes</taxon>
        <taxon>Saprolegniales</taxon>
        <taxon>Saprolegniaceae</taxon>
        <taxon>Saprolegnia</taxon>
    </lineage>
</organism>
<gene>
    <name evidence="2" type="ORF">SDRG_01397</name>
</gene>
<dbReference type="InParanoid" id="T0QTD4"/>
<evidence type="ECO:0000256" key="1">
    <source>
        <dbReference type="SAM" id="MobiDB-lite"/>
    </source>
</evidence>
<name>T0QTD4_SAPDV</name>
<dbReference type="Proteomes" id="UP000030762">
    <property type="component" value="Unassembled WGS sequence"/>
</dbReference>
<proteinExistence type="predicted"/>